<keyword evidence="3" id="KW-0119">Carbohydrate metabolism</keyword>
<reference evidence="8 9" key="1">
    <citation type="submission" date="2022-09" db="EMBL/GenBank/DDBJ databases">
        <authorList>
            <person name="Palmer J.M."/>
        </authorList>
    </citation>
    <scope>NUCLEOTIDE SEQUENCE [LARGE SCALE GENOMIC DNA]</scope>
    <source>
        <strain evidence="8 9">DSM 7382</strain>
    </source>
</reference>
<dbReference type="PANTHER" id="PTHR31490">
    <property type="entry name" value="GLYCOSYL HYDROLASE"/>
    <property type="match status" value="1"/>
</dbReference>
<evidence type="ECO:0000256" key="1">
    <source>
        <dbReference type="ARBA" id="ARBA00007495"/>
    </source>
</evidence>
<evidence type="ECO:0000259" key="7">
    <source>
        <dbReference type="PROSITE" id="PS51760"/>
    </source>
</evidence>
<dbReference type="SUPFAM" id="SSF51445">
    <property type="entry name" value="(Trans)glycosidases"/>
    <property type="match status" value="1"/>
</dbReference>
<keyword evidence="9" id="KW-1185">Reference proteome</keyword>
<evidence type="ECO:0000256" key="4">
    <source>
        <dbReference type="ARBA" id="ARBA00023295"/>
    </source>
</evidence>
<dbReference type="GO" id="GO:0000272">
    <property type="term" value="P:polysaccharide catabolic process"/>
    <property type="evidence" value="ECO:0007669"/>
    <property type="project" value="UniProtKB-KW"/>
</dbReference>
<dbReference type="InterPro" id="IPR044846">
    <property type="entry name" value="GH10"/>
</dbReference>
<dbReference type="Proteomes" id="UP001385951">
    <property type="component" value="Unassembled WGS sequence"/>
</dbReference>
<feature type="chain" id="PRO_5043597795" description="GH10 domain-containing protein" evidence="6">
    <location>
        <begin position="23"/>
        <end position="155"/>
    </location>
</feature>
<sequence length="155" mass="17367">MQLLKMLSLLLAVLTFALSVSSAPNARPKLELNTLAKQNHKLYFGTASNNAEFINDTDYRRIIQDTGMFGQLTPAHGMKWSEVEPNPGQFTFAAADQFVQFARGNGQLIRGHNCVWHERLPDWVANGTFTESEILNVVENHCGTLVGRYRGQICK</sequence>
<evidence type="ECO:0000256" key="5">
    <source>
        <dbReference type="ARBA" id="ARBA00023326"/>
    </source>
</evidence>
<proteinExistence type="inferred from homology"/>
<keyword evidence="2" id="KW-0378">Hydrolase</keyword>
<dbReference type="EMBL" id="JASBNA010000004">
    <property type="protein sequence ID" value="KAK7692645.1"/>
    <property type="molecule type" value="Genomic_DNA"/>
</dbReference>
<evidence type="ECO:0000256" key="3">
    <source>
        <dbReference type="ARBA" id="ARBA00023277"/>
    </source>
</evidence>
<dbReference type="Pfam" id="PF00331">
    <property type="entry name" value="Glyco_hydro_10"/>
    <property type="match status" value="1"/>
</dbReference>
<feature type="signal peptide" evidence="6">
    <location>
        <begin position="1"/>
        <end position="22"/>
    </location>
</feature>
<comment type="caution">
    <text evidence="8">The sequence shown here is derived from an EMBL/GenBank/DDBJ whole genome shotgun (WGS) entry which is preliminary data.</text>
</comment>
<keyword evidence="5" id="KW-0624">Polysaccharide degradation</keyword>
<evidence type="ECO:0000256" key="2">
    <source>
        <dbReference type="ARBA" id="ARBA00022801"/>
    </source>
</evidence>
<dbReference type="Gene3D" id="3.20.20.80">
    <property type="entry name" value="Glycosidases"/>
    <property type="match status" value="1"/>
</dbReference>
<evidence type="ECO:0000313" key="8">
    <source>
        <dbReference type="EMBL" id="KAK7692645.1"/>
    </source>
</evidence>
<organism evidence="8 9">
    <name type="scientific">Cerrena zonata</name>
    <dbReference type="NCBI Taxonomy" id="2478898"/>
    <lineage>
        <taxon>Eukaryota</taxon>
        <taxon>Fungi</taxon>
        <taxon>Dikarya</taxon>
        <taxon>Basidiomycota</taxon>
        <taxon>Agaricomycotina</taxon>
        <taxon>Agaricomycetes</taxon>
        <taxon>Polyporales</taxon>
        <taxon>Cerrenaceae</taxon>
        <taxon>Cerrena</taxon>
    </lineage>
</organism>
<dbReference type="PANTHER" id="PTHR31490:SF76">
    <property type="entry name" value="ENDO-1,4-BETA-XYLANASE C"/>
    <property type="match status" value="1"/>
</dbReference>
<evidence type="ECO:0000313" key="9">
    <source>
        <dbReference type="Proteomes" id="UP001385951"/>
    </source>
</evidence>
<dbReference type="GO" id="GO:0031176">
    <property type="term" value="F:endo-1,4-beta-xylanase activity"/>
    <property type="evidence" value="ECO:0007669"/>
    <property type="project" value="UniProtKB-ARBA"/>
</dbReference>
<protein>
    <recommendedName>
        <fullName evidence="7">GH10 domain-containing protein</fullName>
    </recommendedName>
</protein>
<dbReference type="PROSITE" id="PS51760">
    <property type="entry name" value="GH10_2"/>
    <property type="match status" value="1"/>
</dbReference>
<dbReference type="InterPro" id="IPR017853">
    <property type="entry name" value="GH"/>
</dbReference>
<comment type="similarity">
    <text evidence="1">Belongs to the glycosyl hydrolase 10 (cellulase F) family.</text>
</comment>
<accession>A0AAW0GNH3</accession>
<evidence type="ECO:0000256" key="6">
    <source>
        <dbReference type="SAM" id="SignalP"/>
    </source>
</evidence>
<dbReference type="AlphaFoldDB" id="A0AAW0GNH3"/>
<dbReference type="InterPro" id="IPR001000">
    <property type="entry name" value="GH10_dom"/>
</dbReference>
<feature type="domain" description="GH10" evidence="7">
    <location>
        <begin position="26"/>
        <end position="155"/>
    </location>
</feature>
<gene>
    <name evidence="8" type="ORF">QCA50_004278</name>
</gene>
<keyword evidence="6" id="KW-0732">Signal</keyword>
<name>A0AAW0GNH3_9APHY</name>
<keyword evidence="4" id="KW-0326">Glycosidase</keyword>